<dbReference type="Proteomes" id="UP000233837">
    <property type="component" value="Unassembled WGS sequence"/>
</dbReference>
<accession>A0A2I0XHD4</accession>
<proteinExistence type="predicted"/>
<keyword evidence="2" id="KW-1185">Reference proteome</keyword>
<evidence type="ECO:0000313" key="1">
    <source>
        <dbReference type="EMBL" id="PKU87327.1"/>
    </source>
</evidence>
<dbReference type="EMBL" id="KZ501880">
    <property type="protein sequence ID" value="PKU87327.1"/>
    <property type="molecule type" value="Genomic_DNA"/>
</dbReference>
<evidence type="ECO:0000313" key="2">
    <source>
        <dbReference type="Proteomes" id="UP000233837"/>
    </source>
</evidence>
<reference evidence="1 2" key="2">
    <citation type="journal article" date="2017" name="Nature">
        <title>The Apostasia genome and the evolution of orchids.</title>
        <authorList>
            <person name="Zhang G.Q."/>
            <person name="Liu K.W."/>
            <person name="Li Z."/>
            <person name="Lohaus R."/>
            <person name="Hsiao Y.Y."/>
            <person name="Niu S.C."/>
            <person name="Wang J.Y."/>
            <person name="Lin Y.C."/>
            <person name="Xu Q."/>
            <person name="Chen L.J."/>
            <person name="Yoshida K."/>
            <person name="Fujiwara S."/>
            <person name="Wang Z.W."/>
            <person name="Zhang Y.Q."/>
            <person name="Mitsuda N."/>
            <person name="Wang M."/>
            <person name="Liu G.H."/>
            <person name="Pecoraro L."/>
            <person name="Huang H.X."/>
            <person name="Xiao X.J."/>
            <person name="Lin M."/>
            <person name="Wu X.Y."/>
            <person name="Wu W.L."/>
            <person name="Chen Y.Y."/>
            <person name="Chang S.B."/>
            <person name="Sakamoto S."/>
            <person name="Ohme-Takagi M."/>
            <person name="Yagi M."/>
            <person name="Zeng S.J."/>
            <person name="Shen C.Y."/>
            <person name="Yeh C.M."/>
            <person name="Luo Y.B."/>
            <person name="Tsai W.C."/>
            <person name="Van de Peer Y."/>
            <person name="Liu Z.J."/>
        </authorList>
    </citation>
    <scope>NUCLEOTIDE SEQUENCE [LARGE SCALE GENOMIC DNA]</scope>
    <source>
        <tissue evidence="1">The whole plant</tissue>
    </source>
</reference>
<dbReference type="AlphaFoldDB" id="A0A2I0XHD4"/>
<protein>
    <submittedName>
        <fullName evidence="1">Uncharacterized protein</fullName>
    </submittedName>
</protein>
<sequence>MNCSNGDSNINKLAVTNEVQPKAVNSIAVNEGMAGSAVEFGDKYVPWIHVRYGKKSFRDLKPRLVNKQMHSNISCRDVVAVPKVDAIKELIDVGNLAHNIENQKFSRKVIANAGLFKANIDSQGVQLNRDLDGMAKDEDIGIKESVDFIVTDEDINLSNKIVSEPIADMVRNSVNSIIVKNRFDILNSSVEEGEIIAKDKDDDNEVLKSNARSGSAKVLIDSNVDKCSSASKKKPKGTKQLKSLGPIKFATHTRKLEGEIKVKVGNSSPLNH</sequence>
<reference evidence="1 2" key="1">
    <citation type="journal article" date="2016" name="Sci. Rep.">
        <title>The Dendrobium catenatum Lindl. genome sequence provides insights into polysaccharide synthase, floral development and adaptive evolution.</title>
        <authorList>
            <person name="Zhang G.Q."/>
            <person name="Xu Q."/>
            <person name="Bian C."/>
            <person name="Tsai W.C."/>
            <person name="Yeh C.M."/>
            <person name="Liu K.W."/>
            <person name="Yoshida K."/>
            <person name="Zhang L.S."/>
            <person name="Chang S.B."/>
            <person name="Chen F."/>
            <person name="Shi Y."/>
            <person name="Su Y.Y."/>
            <person name="Zhang Y.Q."/>
            <person name="Chen L.J."/>
            <person name="Yin Y."/>
            <person name="Lin M."/>
            <person name="Huang H."/>
            <person name="Deng H."/>
            <person name="Wang Z.W."/>
            <person name="Zhu S.L."/>
            <person name="Zhao X."/>
            <person name="Deng C."/>
            <person name="Niu S.C."/>
            <person name="Huang J."/>
            <person name="Wang M."/>
            <person name="Liu G.H."/>
            <person name="Yang H.J."/>
            <person name="Xiao X.J."/>
            <person name="Hsiao Y.Y."/>
            <person name="Wu W.L."/>
            <person name="Chen Y.Y."/>
            <person name="Mitsuda N."/>
            <person name="Ohme-Takagi M."/>
            <person name="Luo Y.B."/>
            <person name="Van de Peer Y."/>
            <person name="Liu Z.J."/>
        </authorList>
    </citation>
    <scope>NUCLEOTIDE SEQUENCE [LARGE SCALE GENOMIC DNA]</scope>
    <source>
        <tissue evidence="1">The whole plant</tissue>
    </source>
</reference>
<organism evidence="1 2">
    <name type="scientific">Dendrobium catenatum</name>
    <dbReference type="NCBI Taxonomy" id="906689"/>
    <lineage>
        <taxon>Eukaryota</taxon>
        <taxon>Viridiplantae</taxon>
        <taxon>Streptophyta</taxon>
        <taxon>Embryophyta</taxon>
        <taxon>Tracheophyta</taxon>
        <taxon>Spermatophyta</taxon>
        <taxon>Magnoliopsida</taxon>
        <taxon>Liliopsida</taxon>
        <taxon>Asparagales</taxon>
        <taxon>Orchidaceae</taxon>
        <taxon>Epidendroideae</taxon>
        <taxon>Malaxideae</taxon>
        <taxon>Dendrobiinae</taxon>
        <taxon>Dendrobium</taxon>
    </lineage>
</organism>
<gene>
    <name evidence="1" type="ORF">MA16_Dca025046</name>
</gene>
<name>A0A2I0XHD4_9ASPA</name>